<dbReference type="Pfam" id="PF16868">
    <property type="entry name" value="NMT1_3"/>
    <property type="match status" value="1"/>
</dbReference>
<keyword evidence="2" id="KW-1185">Reference proteome</keyword>
<dbReference type="Proteomes" id="UP000501240">
    <property type="component" value="Chromosome"/>
</dbReference>
<gene>
    <name evidence="1" type="ORF">ACTIVE_8719</name>
</gene>
<evidence type="ECO:0000313" key="2">
    <source>
        <dbReference type="Proteomes" id="UP000501240"/>
    </source>
</evidence>
<evidence type="ECO:0000313" key="1">
    <source>
        <dbReference type="EMBL" id="QKG27066.1"/>
    </source>
</evidence>
<proteinExistence type="predicted"/>
<keyword evidence="1" id="KW-0675">Receptor</keyword>
<organism evidence="1 2">
    <name type="scientific">Actinomadura verrucosospora</name>
    <dbReference type="NCBI Taxonomy" id="46165"/>
    <lineage>
        <taxon>Bacteria</taxon>
        <taxon>Bacillati</taxon>
        <taxon>Actinomycetota</taxon>
        <taxon>Actinomycetes</taxon>
        <taxon>Streptosporangiales</taxon>
        <taxon>Thermomonosporaceae</taxon>
        <taxon>Actinomadura</taxon>
    </lineage>
</organism>
<dbReference type="RefSeq" id="WP_173100407.1">
    <property type="nucleotide sequence ID" value="NZ_CP053892.1"/>
</dbReference>
<protein>
    <submittedName>
        <fullName evidence="1">TRAP transporter solute receptor TAXI family protein</fullName>
    </submittedName>
</protein>
<dbReference type="Gene3D" id="3.40.190.10">
    <property type="entry name" value="Periplasmic binding protein-like II"/>
    <property type="match status" value="2"/>
</dbReference>
<dbReference type="SUPFAM" id="SSF53850">
    <property type="entry name" value="Periplasmic binding protein-like II"/>
    <property type="match status" value="1"/>
</dbReference>
<reference evidence="1 2" key="1">
    <citation type="submission" date="2020-05" db="EMBL/GenBank/DDBJ databases">
        <title>Actinomadura verrucosospora NRRL-B18236 (PFL_A860) Genome sequencing and assembly.</title>
        <authorList>
            <person name="Samborskyy M."/>
        </authorList>
    </citation>
    <scope>NUCLEOTIDE SEQUENCE [LARGE SCALE GENOMIC DNA]</scope>
    <source>
        <strain evidence="1 2">NRRL:B18236</strain>
    </source>
</reference>
<dbReference type="InterPro" id="IPR011852">
    <property type="entry name" value="TRAP_TAXI"/>
</dbReference>
<dbReference type="AlphaFoldDB" id="A0A7D4A2N8"/>
<dbReference type="EMBL" id="CP053892">
    <property type="protein sequence ID" value="QKG27066.1"/>
    <property type="molecule type" value="Genomic_DNA"/>
</dbReference>
<accession>A0A7D4A2N8</accession>
<sequence>MVDLKLLCPGGNFTNVGSLLAHGLARGGLPRGSTVSAVTGTPYAELASNGPDLVREGRYQVAITTPAWHLAGREGLRTLACFAHDDQLVLAVRKEFGVASLHDVRDRRLPLKISMPTRESGHPAATALEQIFSLYGFTVADLESWGGRILHDRPKYPNLPESVPVDPSFDAVFDEAVMTWRWKRISETYDLDYLPIEEDVLARCAELGMRPGVLRKGRLRGVERDVPTIDFSGWVLYCAEDLPDGIARMVLEALDEQKDQISARFTGPTAAMTSPIDMRGLPLDPPVPLHPGAAAFYEEKGYL</sequence>
<name>A0A7D4A2N8_ACTVE</name>